<dbReference type="EMBL" id="KL363211">
    <property type="protein sequence ID" value="KFD54038.1"/>
    <property type="molecule type" value="Genomic_DNA"/>
</dbReference>
<reference evidence="1 2" key="1">
    <citation type="journal article" date="2014" name="Nat. Genet.">
        <title>Genome and transcriptome of the porcine whipworm Trichuris suis.</title>
        <authorList>
            <person name="Jex A.R."/>
            <person name="Nejsum P."/>
            <person name="Schwarz E.M."/>
            <person name="Hu L."/>
            <person name="Young N.D."/>
            <person name="Hall R.S."/>
            <person name="Korhonen P.K."/>
            <person name="Liao S."/>
            <person name="Thamsborg S."/>
            <person name="Xia J."/>
            <person name="Xu P."/>
            <person name="Wang S."/>
            <person name="Scheerlinck J.P."/>
            <person name="Hofmann A."/>
            <person name="Sternberg P.W."/>
            <person name="Wang J."/>
            <person name="Gasser R.B."/>
        </authorList>
    </citation>
    <scope>NUCLEOTIDE SEQUENCE [LARGE SCALE GENOMIC DNA]</scope>
    <source>
        <strain evidence="1">DCEP-RM93M</strain>
    </source>
</reference>
<evidence type="ECO:0000313" key="1">
    <source>
        <dbReference type="EMBL" id="KFD54038.1"/>
    </source>
</evidence>
<keyword evidence="2" id="KW-1185">Reference proteome</keyword>
<evidence type="ECO:0000313" key="2">
    <source>
        <dbReference type="Proteomes" id="UP000030764"/>
    </source>
</evidence>
<sequence length="133" mass="15506">MYVSWLPPEMQMSSRSGHCLNRRLKMKHEQQKTKATSENTKSTLLEQAKVENHEIAQVTDRQTFPTTSAIVSYFPDVCQPSFRRGKCHLWVRFDQQKTLVRSDVVMESTVPVISDVCKKQWIPESSEHNYIFS</sequence>
<proteinExistence type="predicted"/>
<accession>A0A085M9Z2</accession>
<protein>
    <submittedName>
        <fullName evidence="1">Uncharacterized protein</fullName>
    </submittedName>
</protein>
<dbReference type="Proteomes" id="UP000030764">
    <property type="component" value="Unassembled WGS sequence"/>
</dbReference>
<organism evidence="1 2">
    <name type="scientific">Trichuris suis</name>
    <name type="common">pig whipworm</name>
    <dbReference type="NCBI Taxonomy" id="68888"/>
    <lineage>
        <taxon>Eukaryota</taxon>
        <taxon>Metazoa</taxon>
        <taxon>Ecdysozoa</taxon>
        <taxon>Nematoda</taxon>
        <taxon>Enoplea</taxon>
        <taxon>Dorylaimia</taxon>
        <taxon>Trichinellida</taxon>
        <taxon>Trichuridae</taxon>
        <taxon>Trichuris</taxon>
    </lineage>
</organism>
<name>A0A085M9Z2_9BILA</name>
<dbReference type="AlphaFoldDB" id="A0A085M9Z2"/>
<gene>
    <name evidence="1" type="ORF">M513_05057</name>
</gene>